<proteinExistence type="predicted"/>
<dbReference type="InterPro" id="IPR044152">
    <property type="entry name" value="YqjM-like"/>
</dbReference>
<gene>
    <name evidence="3" type="ORF">jhhlp_007272</name>
</gene>
<name>A0A2N3N272_9PEZI</name>
<dbReference type="Gene3D" id="3.20.20.70">
    <property type="entry name" value="Aldolase class I"/>
    <property type="match status" value="1"/>
</dbReference>
<keyword evidence="4" id="KW-1185">Reference proteome</keyword>
<evidence type="ECO:0000259" key="2">
    <source>
        <dbReference type="Pfam" id="PF00724"/>
    </source>
</evidence>
<dbReference type="InterPro" id="IPR001155">
    <property type="entry name" value="OxRdtase_FMN_N"/>
</dbReference>
<dbReference type="PANTHER" id="PTHR43303:SF2">
    <property type="entry name" value="INDOLEAMINE 2,3-DIOXYGENASE PYRROLE 2,3-DIOXYGENASE (AFU_ORTHOLOGUE AFUA_5G01450"/>
    <property type="match status" value="1"/>
</dbReference>
<accession>A0A2N3N272</accession>
<dbReference type="Proteomes" id="UP000233524">
    <property type="component" value="Unassembled WGS sequence"/>
</dbReference>
<comment type="caution">
    <text evidence="3">The sequence shown here is derived from an EMBL/GenBank/DDBJ whole genome shotgun (WGS) entry which is preliminary data.</text>
</comment>
<dbReference type="GO" id="GO:0003959">
    <property type="term" value="F:NADPH dehydrogenase activity"/>
    <property type="evidence" value="ECO:0007669"/>
    <property type="project" value="InterPro"/>
</dbReference>
<dbReference type="PANTHER" id="PTHR43303">
    <property type="entry name" value="NADPH DEHYDROGENASE C23G7.10C-RELATED"/>
    <property type="match status" value="1"/>
</dbReference>
<organism evidence="3 4">
    <name type="scientific">Lomentospora prolificans</name>
    <dbReference type="NCBI Taxonomy" id="41688"/>
    <lineage>
        <taxon>Eukaryota</taxon>
        <taxon>Fungi</taxon>
        <taxon>Dikarya</taxon>
        <taxon>Ascomycota</taxon>
        <taxon>Pezizomycotina</taxon>
        <taxon>Sordariomycetes</taxon>
        <taxon>Hypocreomycetidae</taxon>
        <taxon>Microascales</taxon>
        <taxon>Microascaceae</taxon>
        <taxon>Lomentospora</taxon>
    </lineage>
</organism>
<dbReference type="CDD" id="cd02932">
    <property type="entry name" value="OYE_YqiM_FMN"/>
    <property type="match status" value="1"/>
</dbReference>
<reference evidence="3 4" key="1">
    <citation type="journal article" date="2017" name="G3 (Bethesda)">
        <title>First Draft Genome Sequence of the Pathogenic Fungus Lomentospora prolificans (Formerly Scedosporium prolificans).</title>
        <authorList>
            <person name="Luo R."/>
            <person name="Zimin A."/>
            <person name="Workman R."/>
            <person name="Fan Y."/>
            <person name="Pertea G."/>
            <person name="Grossman N."/>
            <person name="Wear M.P."/>
            <person name="Jia B."/>
            <person name="Miller H."/>
            <person name="Casadevall A."/>
            <person name="Timp W."/>
            <person name="Zhang S.X."/>
            <person name="Salzberg S.L."/>
        </authorList>
    </citation>
    <scope>NUCLEOTIDE SEQUENCE [LARGE SCALE GENOMIC DNA]</scope>
    <source>
        <strain evidence="3 4">JHH-5317</strain>
    </source>
</reference>
<sequence length="414" mass="45136">MAPTANPPAVGTPYYTPAQSPPVGTPLTNENLPTLFTPLKIRGVTLHHRFAVSPMCTYSSVNGHVSDWHLVHIGQFAFNGAGLVIMEATAVEPRGRISPEDAGLWADSQIAPFKRVTDYVHSQGQKIGIQLAHAGRKASDLAPWIGKGTTFAKAEQGGWPDDVVGPSPIPWNEGYPTPNELTIEQIQELLKSYAAAAQRAVKAGFDIIEIHGAHGYLISEFLSPVTNRRTDQYGGSFENRARLVTEVIQTVRGVIPEDMPLFLRVSATEWLEYTGEPSWDLESTIRLAKTLPALGVDLLDVSSAGNNPRQRIRTGDPFYQSDLAGKIRAALKADGLSLLIGAVGMINIPERARLTVQDGPLEGEEGEVASPRADLCLVGKQFLREPNWVLKVGDALGVPLQRPIQYGYFLRHRM</sequence>
<dbReference type="EMBL" id="NLAX01001034">
    <property type="protein sequence ID" value="PKS06524.1"/>
    <property type="molecule type" value="Genomic_DNA"/>
</dbReference>
<evidence type="ECO:0000256" key="1">
    <source>
        <dbReference type="SAM" id="MobiDB-lite"/>
    </source>
</evidence>
<dbReference type="STRING" id="41688.A0A2N3N272"/>
<dbReference type="GO" id="GO:0050661">
    <property type="term" value="F:NADP binding"/>
    <property type="evidence" value="ECO:0007669"/>
    <property type="project" value="InterPro"/>
</dbReference>
<dbReference type="SUPFAM" id="SSF51395">
    <property type="entry name" value="FMN-linked oxidoreductases"/>
    <property type="match status" value="1"/>
</dbReference>
<dbReference type="GO" id="GO:0010181">
    <property type="term" value="F:FMN binding"/>
    <property type="evidence" value="ECO:0007669"/>
    <property type="project" value="InterPro"/>
</dbReference>
<feature type="domain" description="NADH:flavin oxidoreductase/NADH oxidase N-terminal" evidence="2">
    <location>
        <begin position="35"/>
        <end position="393"/>
    </location>
</feature>
<dbReference type="InterPro" id="IPR013785">
    <property type="entry name" value="Aldolase_TIM"/>
</dbReference>
<feature type="region of interest" description="Disordered" evidence="1">
    <location>
        <begin position="1"/>
        <end position="27"/>
    </location>
</feature>
<protein>
    <recommendedName>
        <fullName evidence="2">NADH:flavin oxidoreductase/NADH oxidase N-terminal domain-containing protein</fullName>
    </recommendedName>
</protein>
<dbReference type="Pfam" id="PF00724">
    <property type="entry name" value="Oxidored_FMN"/>
    <property type="match status" value="1"/>
</dbReference>
<dbReference type="InParanoid" id="A0A2N3N272"/>
<dbReference type="AlphaFoldDB" id="A0A2N3N272"/>
<evidence type="ECO:0000313" key="4">
    <source>
        <dbReference type="Proteomes" id="UP000233524"/>
    </source>
</evidence>
<evidence type="ECO:0000313" key="3">
    <source>
        <dbReference type="EMBL" id="PKS06524.1"/>
    </source>
</evidence>
<dbReference type="OrthoDB" id="72788at2759"/>
<dbReference type="VEuPathDB" id="FungiDB:jhhlp_007272"/>